<sequence length="130" mass="14918">MCDHKYAPIHSPKWLRPEAVVGKERLYFWDQGVGWDDREGHAMPPPTISCLCAGAHAGRRQSYGKHKILICLPEQRCPPFPRCLSGMLHWCVFQSKSGGCCLVRSSLCRYRMNGPFIVYHVFTCKFSCKR</sequence>
<proteinExistence type="predicted"/>
<reference evidence="2" key="2">
    <citation type="submission" date="2020-10" db="UniProtKB">
        <authorList>
            <consortium name="WormBaseParasite"/>
        </authorList>
    </citation>
    <scope>IDENTIFICATION</scope>
</reference>
<organism evidence="1 2">
    <name type="scientific">Panagrellus redivivus</name>
    <name type="common">Microworm</name>
    <dbReference type="NCBI Taxonomy" id="6233"/>
    <lineage>
        <taxon>Eukaryota</taxon>
        <taxon>Metazoa</taxon>
        <taxon>Ecdysozoa</taxon>
        <taxon>Nematoda</taxon>
        <taxon>Chromadorea</taxon>
        <taxon>Rhabditida</taxon>
        <taxon>Tylenchina</taxon>
        <taxon>Panagrolaimomorpha</taxon>
        <taxon>Panagrolaimoidea</taxon>
        <taxon>Panagrolaimidae</taxon>
        <taxon>Panagrellus</taxon>
    </lineage>
</organism>
<evidence type="ECO:0000313" key="2">
    <source>
        <dbReference type="WBParaSite" id="Pan_g12620.t1"/>
    </source>
</evidence>
<dbReference type="WBParaSite" id="Pan_g12620.t1">
    <property type="protein sequence ID" value="Pan_g12620.t1"/>
    <property type="gene ID" value="Pan_g12620"/>
</dbReference>
<dbReference type="Proteomes" id="UP000492821">
    <property type="component" value="Unassembled WGS sequence"/>
</dbReference>
<accession>A0A7E4ZR70</accession>
<name>A0A7E4ZR70_PANRE</name>
<reference evidence="1" key="1">
    <citation type="journal article" date="2013" name="Genetics">
        <title>The draft genome and transcriptome of Panagrellus redivivus are shaped by the harsh demands of a free-living lifestyle.</title>
        <authorList>
            <person name="Srinivasan J."/>
            <person name="Dillman A.R."/>
            <person name="Macchietto M.G."/>
            <person name="Heikkinen L."/>
            <person name="Lakso M."/>
            <person name="Fracchia K.M."/>
            <person name="Antoshechkin I."/>
            <person name="Mortazavi A."/>
            <person name="Wong G."/>
            <person name="Sternberg P.W."/>
        </authorList>
    </citation>
    <scope>NUCLEOTIDE SEQUENCE [LARGE SCALE GENOMIC DNA]</scope>
    <source>
        <strain evidence="1">MT8872</strain>
    </source>
</reference>
<dbReference type="AlphaFoldDB" id="A0A7E4ZR70"/>
<evidence type="ECO:0000313" key="1">
    <source>
        <dbReference type="Proteomes" id="UP000492821"/>
    </source>
</evidence>
<keyword evidence="1" id="KW-1185">Reference proteome</keyword>
<protein>
    <submittedName>
        <fullName evidence="2">Uncharacterized protein</fullName>
    </submittedName>
</protein>